<dbReference type="InterPro" id="IPR051365">
    <property type="entry name" value="TOX_HMG-box_domain"/>
</dbReference>
<evidence type="ECO:0000313" key="7">
    <source>
        <dbReference type="Proteomes" id="UP000215902"/>
    </source>
</evidence>
<dbReference type="SUPFAM" id="SSF47095">
    <property type="entry name" value="HMG-box"/>
    <property type="match status" value="1"/>
</dbReference>
<feature type="compositionally biased region" description="Low complexity" evidence="4">
    <location>
        <begin position="48"/>
        <end position="64"/>
    </location>
</feature>
<dbReference type="GO" id="GO:0006357">
    <property type="term" value="P:regulation of transcription by RNA polymerase II"/>
    <property type="evidence" value="ECO:0007669"/>
    <property type="project" value="TreeGrafter"/>
</dbReference>
<comment type="caution">
    <text evidence="6">The sequence shown here is derived from an EMBL/GenBank/DDBJ whole genome shotgun (WGS) entry which is preliminary data.</text>
</comment>
<dbReference type="OrthoDB" id="10027956at2759"/>
<evidence type="ECO:0000256" key="4">
    <source>
        <dbReference type="SAM" id="MobiDB-lite"/>
    </source>
</evidence>
<evidence type="ECO:0000256" key="1">
    <source>
        <dbReference type="ARBA" id="ARBA00004123"/>
    </source>
</evidence>
<protein>
    <recommendedName>
        <fullName evidence="5">HMG box domain-containing protein</fullName>
    </recommendedName>
</protein>
<dbReference type="STRING" id="282301.A0A267DZW9"/>
<feature type="domain" description="HMG box" evidence="5">
    <location>
        <begin position="275"/>
        <end position="331"/>
    </location>
</feature>
<dbReference type="EMBL" id="NIVC01002949">
    <property type="protein sequence ID" value="PAA54214.1"/>
    <property type="molecule type" value="Genomic_DNA"/>
</dbReference>
<feature type="compositionally biased region" description="Acidic residues" evidence="4">
    <location>
        <begin position="222"/>
        <end position="253"/>
    </location>
</feature>
<dbReference type="AlphaFoldDB" id="A0A267DZW9"/>
<dbReference type="GO" id="GO:0031490">
    <property type="term" value="F:chromatin DNA binding"/>
    <property type="evidence" value="ECO:0007669"/>
    <property type="project" value="TreeGrafter"/>
</dbReference>
<dbReference type="GO" id="GO:0005634">
    <property type="term" value="C:nucleus"/>
    <property type="evidence" value="ECO:0007669"/>
    <property type="project" value="UniProtKB-SubCell"/>
</dbReference>
<keyword evidence="2" id="KW-0238">DNA-binding</keyword>
<name>A0A267DZW9_9PLAT</name>
<evidence type="ECO:0000313" key="6">
    <source>
        <dbReference type="EMBL" id="PAA54214.1"/>
    </source>
</evidence>
<feature type="compositionally biased region" description="Low complexity" evidence="4">
    <location>
        <begin position="194"/>
        <end position="210"/>
    </location>
</feature>
<reference evidence="6 7" key="1">
    <citation type="submission" date="2017-06" db="EMBL/GenBank/DDBJ databases">
        <title>A platform for efficient transgenesis in Macrostomum lignano, a flatworm model organism for stem cell research.</title>
        <authorList>
            <person name="Berezikov E."/>
        </authorList>
    </citation>
    <scope>NUCLEOTIDE SEQUENCE [LARGE SCALE GENOMIC DNA]</scope>
    <source>
        <strain evidence="6">DV1</strain>
        <tissue evidence="6">Whole organism</tissue>
    </source>
</reference>
<feature type="compositionally biased region" description="Low complexity" evidence="4">
    <location>
        <begin position="17"/>
        <end position="38"/>
    </location>
</feature>
<feature type="region of interest" description="Disordered" evidence="4">
    <location>
        <begin position="372"/>
        <end position="405"/>
    </location>
</feature>
<organism evidence="6 7">
    <name type="scientific">Macrostomum lignano</name>
    <dbReference type="NCBI Taxonomy" id="282301"/>
    <lineage>
        <taxon>Eukaryota</taxon>
        <taxon>Metazoa</taxon>
        <taxon>Spiralia</taxon>
        <taxon>Lophotrochozoa</taxon>
        <taxon>Platyhelminthes</taxon>
        <taxon>Rhabditophora</taxon>
        <taxon>Macrostomorpha</taxon>
        <taxon>Macrostomida</taxon>
        <taxon>Macrostomidae</taxon>
        <taxon>Macrostomum</taxon>
    </lineage>
</organism>
<evidence type="ECO:0000256" key="2">
    <source>
        <dbReference type="ARBA" id="ARBA00023125"/>
    </source>
</evidence>
<feature type="region of interest" description="Disordered" evidence="4">
    <location>
        <begin position="1"/>
        <end position="64"/>
    </location>
</feature>
<dbReference type="InterPro" id="IPR009071">
    <property type="entry name" value="HMG_box_dom"/>
</dbReference>
<comment type="subcellular location">
    <subcellularLocation>
        <location evidence="1">Nucleus</location>
    </subcellularLocation>
</comment>
<evidence type="ECO:0000256" key="3">
    <source>
        <dbReference type="ARBA" id="ARBA00023242"/>
    </source>
</evidence>
<accession>A0A267DZW9</accession>
<sequence length="471" mass="53132">MENNRSSVSPPMIILGPRQAPAAPAQQQPSQLVPFQQLYQPASQHPNQQVPQQTTTVPQQIPQHLYQQAPRQLYQQAIQQPYQQKQPQPVYQPQQISLQTYQQQMPSQIYQQQLPQQTFSGQVSQQQQQQQVPQQAYRQLPQQLHQPLPQLQVQQFGQQQQQKQQPLLIQCYRFDDFDGDLSSLVVANGNNRPNSVAVNSTGNSANNANSQKRPRQSRVDDYVQDYEEEDSNDDDDDSADEDSNSDDESEPELDAPISQLLTSHRQGSRPAPSLAVQSAYALFFKDTLPQVKRDQPAMAFGEASQAIERMWQRLGQAGKAAYAKRSSALRSNKPYSLPVPVNLGHRPQQQLHEPQYQLSEVVAKPKAQPAKVQLKTQRKPKQHQQSAEVKKVKRLKKETQEKQKNLPIKKPKKVITEEAGFCARHGCSKPAIDHPQWDGEYCSADCCLLHVGQVRLLFAGMSAAGHTLSAS</sequence>
<dbReference type="InterPro" id="IPR036910">
    <property type="entry name" value="HMG_box_dom_sf"/>
</dbReference>
<dbReference type="Proteomes" id="UP000215902">
    <property type="component" value="Unassembled WGS sequence"/>
</dbReference>
<keyword evidence="7" id="KW-1185">Reference proteome</keyword>
<evidence type="ECO:0000259" key="5">
    <source>
        <dbReference type="Pfam" id="PF09011"/>
    </source>
</evidence>
<feature type="region of interest" description="Disordered" evidence="4">
    <location>
        <begin position="193"/>
        <end position="253"/>
    </location>
</feature>
<dbReference type="PANTHER" id="PTHR45781">
    <property type="entry name" value="AGAP000281-PA"/>
    <property type="match status" value="1"/>
</dbReference>
<dbReference type="Pfam" id="PF09011">
    <property type="entry name" value="HMG_box_2"/>
    <property type="match status" value="1"/>
</dbReference>
<proteinExistence type="predicted"/>
<gene>
    <name evidence="6" type="ORF">BOX15_Mlig018335g1</name>
</gene>
<dbReference type="PANTHER" id="PTHR45781:SF1">
    <property type="entry name" value="HMG BOX DOMAIN-CONTAINING PROTEIN"/>
    <property type="match status" value="1"/>
</dbReference>
<keyword evidence="3" id="KW-0539">Nucleus</keyword>
<dbReference type="Gene3D" id="1.10.30.10">
    <property type="entry name" value="High mobility group box domain"/>
    <property type="match status" value="1"/>
</dbReference>